<reference evidence="4 5" key="1">
    <citation type="submission" date="2019-03" db="EMBL/GenBank/DDBJ databases">
        <title>Genomic Encyclopedia of Type Strains, Phase IV (KMG-IV): sequencing the most valuable type-strain genomes for metagenomic binning, comparative biology and taxonomic classification.</title>
        <authorList>
            <person name="Goeker M."/>
        </authorList>
    </citation>
    <scope>NUCLEOTIDE SEQUENCE [LARGE SCALE GENOMIC DNA]</scope>
    <source>
        <strain evidence="4 5">DSM 29489</strain>
    </source>
</reference>
<sequence>MKQRLLTVMLLMGCAILGVIGFFLYVGQDKQAPKISVKKMDITYREGDNYNVLLEGVKAEDNRDGDLSSKVFVDRIIPTEDGKAVISYGVIDDSKNVGTATRIVTYIADAQKESNQDADAWEQEDTGEGTEGAENKAKETDQAAEKMEQANVVPDIVLSTGQAVIPAGSEFDPLSVVAGVSDETDDPNALLQQVTVEGDYDIYTPGDYQLNYYVTDSDKNTSEVRSFILTVQ</sequence>
<dbReference type="InterPro" id="IPR013783">
    <property type="entry name" value="Ig-like_fold"/>
</dbReference>
<dbReference type="InterPro" id="IPR032179">
    <property type="entry name" value="Cry22Aa_Ig-like"/>
</dbReference>
<dbReference type="RefSeq" id="WP_165920938.1">
    <property type="nucleotide sequence ID" value="NZ_SLZZ01000019.1"/>
</dbReference>
<evidence type="ECO:0000259" key="3">
    <source>
        <dbReference type="Pfam" id="PF16403"/>
    </source>
</evidence>
<proteinExistence type="predicted"/>
<protein>
    <submittedName>
        <fullName evidence="4">Uncharacterized protein DUF5011</fullName>
    </submittedName>
</protein>
<keyword evidence="5" id="KW-1185">Reference proteome</keyword>
<dbReference type="EMBL" id="SLZZ01000019">
    <property type="protein sequence ID" value="TCS77175.1"/>
    <property type="molecule type" value="Genomic_DNA"/>
</dbReference>
<dbReference type="Proteomes" id="UP000295726">
    <property type="component" value="Unassembled WGS sequence"/>
</dbReference>
<dbReference type="Gene3D" id="2.60.40.10">
    <property type="entry name" value="Immunoglobulins"/>
    <property type="match status" value="2"/>
</dbReference>
<name>A0A4R3K388_9FIRM</name>
<organism evidence="4 5">
    <name type="scientific">Muricomes intestini</name>
    <dbReference type="NCBI Taxonomy" id="1796634"/>
    <lineage>
        <taxon>Bacteria</taxon>
        <taxon>Bacillati</taxon>
        <taxon>Bacillota</taxon>
        <taxon>Clostridia</taxon>
        <taxon>Lachnospirales</taxon>
        <taxon>Lachnospiraceae</taxon>
        <taxon>Muricomes</taxon>
    </lineage>
</organism>
<gene>
    <name evidence="4" type="ORF">EDD59_1195</name>
</gene>
<evidence type="ECO:0000256" key="2">
    <source>
        <dbReference type="SAM" id="Phobius"/>
    </source>
</evidence>
<keyword evidence="2" id="KW-0812">Transmembrane</keyword>
<evidence type="ECO:0000313" key="5">
    <source>
        <dbReference type="Proteomes" id="UP000295726"/>
    </source>
</evidence>
<evidence type="ECO:0000313" key="4">
    <source>
        <dbReference type="EMBL" id="TCS77175.1"/>
    </source>
</evidence>
<feature type="domain" description="Pesticidal crystal protein Cry22Aa Ig-like" evidence="3">
    <location>
        <begin position="163"/>
        <end position="224"/>
    </location>
</feature>
<dbReference type="Pfam" id="PF16403">
    <property type="entry name" value="Bact_surface_Ig-like"/>
    <property type="match status" value="1"/>
</dbReference>
<keyword evidence="2" id="KW-0472">Membrane</keyword>
<feature type="transmembrane region" description="Helical" evidence="2">
    <location>
        <begin position="6"/>
        <end position="26"/>
    </location>
</feature>
<accession>A0A4R3K388</accession>
<comment type="caution">
    <text evidence="4">The sequence shown here is derived from an EMBL/GenBank/DDBJ whole genome shotgun (WGS) entry which is preliminary data.</text>
</comment>
<dbReference type="AlphaFoldDB" id="A0A4R3K388"/>
<evidence type="ECO:0000256" key="1">
    <source>
        <dbReference type="SAM" id="MobiDB-lite"/>
    </source>
</evidence>
<keyword evidence="2" id="KW-1133">Transmembrane helix</keyword>
<feature type="compositionally biased region" description="Acidic residues" evidence="1">
    <location>
        <begin position="119"/>
        <end position="128"/>
    </location>
</feature>
<feature type="region of interest" description="Disordered" evidence="1">
    <location>
        <begin position="114"/>
        <end position="141"/>
    </location>
</feature>